<proteinExistence type="predicted"/>
<accession>A0AAE0HEV7</accession>
<dbReference type="CDD" id="cd08267">
    <property type="entry name" value="MDR1"/>
    <property type="match status" value="1"/>
</dbReference>
<dbReference type="GO" id="GO:0016491">
    <property type="term" value="F:oxidoreductase activity"/>
    <property type="evidence" value="ECO:0007669"/>
    <property type="project" value="InterPro"/>
</dbReference>
<feature type="region of interest" description="Disordered" evidence="1">
    <location>
        <begin position="1"/>
        <end position="23"/>
    </location>
</feature>
<evidence type="ECO:0000313" key="3">
    <source>
        <dbReference type="EMBL" id="KAK3295181.1"/>
    </source>
</evidence>
<sequence>MPSWSATSHGTPRQALTLHPARPLPSLPPNSPYLLLRVTHVALNPADLVCLSLLPAWLPFRRGAVPGLDFAGEVVALGGGVPTEAGLAEGDRVAGAVGLTGVAAGCGTLEGFVVLHWGLVAKVPVGWGGKEAVGVMGIAGQTACAMARRVVGGVGGFRKGDGMKGSRVLVNGASGGVGTVLVQICKGIGAEVVGICSGANEAMVKGLGVDEVIDYRAHDPLEGHLAERFGEQQFDAVLDCVGNQALYTHSPRYLKPEGKFINIVGGWSQGVVPFVTNKLRPCFLGGTPRSYELFLLSATGEAAREAAALVDQGIIKEALIDSVFPMKQAIEAYEKLATGRAKGKVIVEVDNS</sequence>
<dbReference type="InterPro" id="IPR013154">
    <property type="entry name" value="ADH-like_N"/>
</dbReference>
<dbReference type="SMART" id="SM00829">
    <property type="entry name" value="PKS_ER"/>
    <property type="match status" value="1"/>
</dbReference>
<dbReference type="InterPro" id="IPR020843">
    <property type="entry name" value="ER"/>
</dbReference>
<name>A0AAE0HEV7_9PEZI</name>
<dbReference type="InterPro" id="IPR050700">
    <property type="entry name" value="YIM1/Zinc_Alcohol_DH_Fams"/>
</dbReference>
<dbReference type="Pfam" id="PF13602">
    <property type="entry name" value="ADH_zinc_N_2"/>
    <property type="match status" value="1"/>
</dbReference>
<dbReference type="Proteomes" id="UP001278766">
    <property type="component" value="Unassembled WGS sequence"/>
</dbReference>
<protein>
    <recommendedName>
        <fullName evidence="2">Enoyl reductase (ER) domain-containing protein</fullName>
    </recommendedName>
</protein>
<comment type="caution">
    <text evidence="3">The sequence shown here is derived from an EMBL/GenBank/DDBJ whole genome shotgun (WGS) entry which is preliminary data.</text>
</comment>
<dbReference type="RefSeq" id="XP_062658695.1">
    <property type="nucleotide sequence ID" value="XM_062808036.1"/>
</dbReference>
<gene>
    <name evidence="3" type="ORF">B0H64DRAFT_474188</name>
</gene>
<dbReference type="Gene3D" id="3.90.180.10">
    <property type="entry name" value="Medium-chain alcohol dehydrogenases, catalytic domain"/>
    <property type="match status" value="1"/>
</dbReference>
<dbReference type="Pfam" id="PF08240">
    <property type="entry name" value="ADH_N"/>
    <property type="match status" value="1"/>
</dbReference>
<dbReference type="SUPFAM" id="SSF51735">
    <property type="entry name" value="NAD(P)-binding Rossmann-fold domains"/>
    <property type="match status" value="1"/>
</dbReference>
<organism evidence="3 4">
    <name type="scientific">Chaetomium fimeti</name>
    <dbReference type="NCBI Taxonomy" id="1854472"/>
    <lineage>
        <taxon>Eukaryota</taxon>
        <taxon>Fungi</taxon>
        <taxon>Dikarya</taxon>
        <taxon>Ascomycota</taxon>
        <taxon>Pezizomycotina</taxon>
        <taxon>Sordariomycetes</taxon>
        <taxon>Sordariomycetidae</taxon>
        <taxon>Sordariales</taxon>
        <taxon>Chaetomiaceae</taxon>
        <taxon>Chaetomium</taxon>
    </lineage>
</organism>
<dbReference type="EMBL" id="JAUEPN010000004">
    <property type="protein sequence ID" value="KAK3295181.1"/>
    <property type="molecule type" value="Genomic_DNA"/>
</dbReference>
<dbReference type="GeneID" id="87844984"/>
<evidence type="ECO:0000313" key="4">
    <source>
        <dbReference type="Proteomes" id="UP001278766"/>
    </source>
</evidence>
<dbReference type="InterPro" id="IPR011032">
    <property type="entry name" value="GroES-like_sf"/>
</dbReference>
<dbReference type="AlphaFoldDB" id="A0AAE0HEV7"/>
<feature type="compositionally biased region" description="Polar residues" evidence="1">
    <location>
        <begin position="1"/>
        <end position="11"/>
    </location>
</feature>
<evidence type="ECO:0000259" key="2">
    <source>
        <dbReference type="SMART" id="SM00829"/>
    </source>
</evidence>
<keyword evidence="4" id="KW-1185">Reference proteome</keyword>
<dbReference type="GO" id="GO:0005739">
    <property type="term" value="C:mitochondrion"/>
    <property type="evidence" value="ECO:0007669"/>
    <property type="project" value="TreeGrafter"/>
</dbReference>
<dbReference type="InterPro" id="IPR036291">
    <property type="entry name" value="NAD(P)-bd_dom_sf"/>
</dbReference>
<dbReference type="PANTHER" id="PTHR11695:SF294">
    <property type="entry name" value="RETICULON-4-INTERACTING PROTEIN 1, MITOCHONDRIAL"/>
    <property type="match status" value="1"/>
</dbReference>
<reference evidence="3" key="2">
    <citation type="submission" date="2023-06" db="EMBL/GenBank/DDBJ databases">
        <authorList>
            <consortium name="Lawrence Berkeley National Laboratory"/>
            <person name="Haridas S."/>
            <person name="Hensen N."/>
            <person name="Bonometti L."/>
            <person name="Westerberg I."/>
            <person name="Brannstrom I.O."/>
            <person name="Guillou S."/>
            <person name="Cros-Aarteil S."/>
            <person name="Calhoun S."/>
            <person name="Kuo A."/>
            <person name="Mondo S."/>
            <person name="Pangilinan J."/>
            <person name="Riley R."/>
            <person name="Labutti K."/>
            <person name="Andreopoulos B."/>
            <person name="Lipzen A."/>
            <person name="Chen C."/>
            <person name="Yanf M."/>
            <person name="Daum C."/>
            <person name="Ng V."/>
            <person name="Clum A."/>
            <person name="Steindorff A."/>
            <person name="Ohm R."/>
            <person name="Martin F."/>
            <person name="Silar P."/>
            <person name="Natvig D."/>
            <person name="Lalanne C."/>
            <person name="Gautier V."/>
            <person name="Ament-Velasquez S.L."/>
            <person name="Kruys A."/>
            <person name="Hutchinson M.I."/>
            <person name="Powell A.J."/>
            <person name="Barry K."/>
            <person name="Miller A.N."/>
            <person name="Grigoriev I.V."/>
            <person name="Debuchy R."/>
            <person name="Gladieux P."/>
            <person name="Thoren M.H."/>
            <person name="Johannesson H."/>
        </authorList>
    </citation>
    <scope>NUCLEOTIDE SEQUENCE</scope>
    <source>
        <strain evidence="3">CBS 168.71</strain>
    </source>
</reference>
<dbReference type="SUPFAM" id="SSF50129">
    <property type="entry name" value="GroES-like"/>
    <property type="match status" value="1"/>
</dbReference>
<evidence type="ECO:0000256" key="1">
    <source>
        <dbReference type="SAM" id="MobiDB-lite"/>
    </source>
</evidence>
<dbReference type="Gene3D" id="3.40.50.720">
    <property type="entry name" value="NAD(P)-binding Rossmann-like Domain"/>
    <property type="match status" value="1"/>
</dbReference>
<reference evidence="3" key="1">
    <citation type="journal article" date="2023" name="Mol. Phylogenet. Evol.">
        <title>Genome-scale phylogeny and comparative genomics of the fungal order Sordariales.</title>
        <authorList>
            <person name="Hensen N."/>
            <person name="Bonometti L."/>
            <person name="Westerberg I."/>
            <person name="Brannstrom I.O."/>
            <person name="Guillou S."/>
            <person name="Cros-Aarteil S."/>
            <person name="Calhoun S."/>
            <person name="Haridas S."/>
            <person name="Kuo A."/>
            <person name="Mondo S."/>
            <person name="Pangilinan J."/>
            <person name="Riley R."/>
            <person name="LaButti K."/>
            <person name="Andreopoulos B."/>
            <person name="Lipzen A."/>
            <person name="Chen C."/>
            <person name="Yan M."/>
            <person name="Daum C."/>
            <person name="Ng V."/>
            <person name="Clum A."/>
            <person name="Steindorff A."/>
            <person name="Ohm R.A."/>
            <person name="Martin F."/>
            <person name="Silar P."/>
            <person name="Natvig D.O."/>
            <person name="Lalanne C."/>
            <person name="Gautier V."/>
            <person name="Ament-Velasquez S.L."/>
            <person name="Kruys A."/>
            <person name="Hutchinson M.I."/>
            <person name="Powell A.J."/>
            <person name="Barry K."/>
            <person name="Miller A.N."/>
            <person name="Grigoriev I.V."/>
            <person name="Debuchy R."/>
            <person name="Gladieux P."/>
            <person name="Hiltunen Thoren M."/>
            <person name="Johannesson H."/>
        </authorList>
    </citation>
    <scope>NUCLEOTIDE SEQUENCE</scope>
    <source>
        <strain evidence="3">CBS 168.71</strain>
    </source>
</reference>
<dbReference type="PANTHER" id="PTHR11695">
    <property type="entry name" value="ALCOHOL DEHYDROGENASE RELATED"/>
    <property type="match status" value="1"/>
</dbReference>
<feature type="domain" description="Enoyl reductase (ER)" evidence="2">
    <location>
        <begin position="10"/>
        <end position="347"/>
    </location>
</feature>